<gene>
    <name evidence="2" type="ORF">N7492_006581</name>
</gene>
<feature type="region of interest" description="Disordered" evidence="1">
    <location>
        <begin position="51"/>
        <end position="89"/>
    </location>
</feature>
<dbReference type="OrthoDB" id="4225223at2759"/>
<feature type="region of interest" description="Disordered" evidence="1">
    <location>
        <begin position="110"/>
        <end position="156"/>
    </location>
</feature>
<reference evidence="2" key="1">
    <citation type="submission" date="2022-11" db="EMBL/GenBank/DDBJ databases">
        <authorList>
            <person name="Petersen C."/>
        </authorList>
    </citation>
    <scope>NUCLEOTIDE SEQUENCE</scope>
    <source>
        <strain evidence="2">IBT 21917</strain>
    </source>
</reference>
<feature type="compositionally biased region" description="Basic and acidic residues" evidence="1">
    <location>
        <begin position="239"/>
        <end position="251"/>
    </location>
</feature>
<comment type="caution">
    <text evidence="2">The sequence shown here is derived from an EMBL/GenBank/DDBJ whole genome shotgun (WGS) entry which is preliminary data.</text>
</comment>
<feature type="compositionally biased region" description="Low complexity" evidence="1">
    <location>
        <begin position="129"/>
        <end position="143"/>
    </location>
</feature>
<organism evidence="2 3">
    <name type="scientific">Penicillium capsulatum</name>
    <dbReference type="NCBI Taxonomy" id="69766"/>
    <lineage>
        <taxon>Eukaryota</taxon>
        <taxon>Fungi</taxon>
        <taxon>Dikarya</taxon>
        <taxon>Ascomycota</taxon>
        <taxon>Pezizomycotina</taxon>
        <taxon>Eurotiomycetes</taxon>
        <taxon>Eurotiomycetidae</taxon>
        <taxon>Eurotiales</taxon>
        <taxon>Aspergillaceae</taxon>
        <taxon>Penicillium</taxon>
    </lineage>
</organism>
<feature type="compositionally biased region" description="Polar residues" evidence="1">
    <location>
        <begin position="69"/>
        <end position="89"/>
    </location>
</feature>
<name>A0A9W9HY82_9EURO</name>
<proteinExistence type="predicted"/>
<sequence length="432" mass="47998">MLSPTYSRMAPPVRHSRSLEGLEQVIPPKMPYSPTRSDFFLNKPLPARPLPDSEYSAMWSDSDSESEATLDTVASPSEPRNSTESYPIFVSSGSDDFTDLVDHPAAVDHILGPIRPSPPFAESHTDTASVVSDVSSLPPSRSDAQYGRPSQWSQPRAGANHYFREKKWDFFPELAPSALQATPRANPNIRPGKTRGKNGRLNRATKRYRWHSFDRAGLGLAVGVRNSIKTYVHRTLSRDCRDPADKNKDIPRPATAPFDEPSDSSADLELQLRAMSVSTMSYTSELDETSRSMYSSRPKQLAVPMSPYQQYGSAIFETPQKAKKINVRFPRSRRSSAISGPSIPPSPLTPRIDSVNSTPPLAQPLKVQLQQNTREAVRALQGGTSHVLVALDGAKKKIVDHKDDRRREQLKSQIKFVGPVNPHTFAKVHPWV</sequence>
<feature type="region of interest" description="Disordered" evidence="1">
    <location>
        <begin position="239"/>
        <end position="265"/>
    </location>
</feature>
<keyword evidence="3" id="KW-1185">Reference proteome</keyword>
<feature type="region of interest" description="Disordered" evidence="1">
    <location>
        <begin position="1"/>
        <end position="28"/>
    </location>
</feature>
<evidence type="ECO:0000256" key="1">
    <source>
        <dbReference type="SAM" id="MobiDB-lite"/>
    </source>
</evidence>
<accession>A0A9W9HY82</accession>
<dbReference type="AlphaFoldDB" id="A0A9W9HY82"/>
<dbReference type="EMBL" id="JAPQKO010000005">
    <property type="protein sequence ID" value="KAJ5161189.1"/>
    <property type="molecule type" value="Genomic_DNA"/>
</dbReference>
<dbReference type="Proteomes" id="UP001146351">
    <property type="component" value="Unassembled WGS sequence"/>
</dbReference>
<evidence type="ECO:0000313" key="3">
    <source>
        <dbReference type="Proteomes" id="UP001146351"/>
    </source>
</evidence>
<protein>
    <submittedName>
        <fullName evidence="2">Uncharacterized protein</fullName>
    </submittedName>
</protein>
<evidence type="ECO:0000313" key="2">
    <source>
        <dbReference type="EMBL" id="KAJ5161189.1"/>
    </source>
</evidence>
<reference evidence="2" key="2">
    <citation type="journal article" date="2023" name="IMA Fungus">
        <title>Comparative genomic study of the Penicillium genus elucidates a diverse pangenome and 15 lateral gene transfer events.</title>
        <authorList>
            <person name="Petersen C."/>
            <person name="Sorensen T."/>
            <person name="Nielsen M.R."/>
            <person name="Sondergaard T.E."/>
            <person name="Sorensen J.L."/>
            <person name="Fitzpatrick D.A."/>
            <person name="Frisvad J.C."/>
            <person name="Nielsen K.L."/>
        </authorList>
    </citation>
    <scope>NUCLEOTIDE SEQUENCE</scope>
    <source>
        <strain evidence="2">IBT 21917</strain>
    </source>
</reference>
<feature type="region of interest" description="Disordered" evidence="1">
    <location>
        <begin position="329"/>
        <end position="360"/>
    </location>
</feature>